<feature type="region of interest" description="Disordered" evidence="1">
    <location>
        <begin position="213"/>
        <end position="233"/>
    </location>
</feature>
<feature type="signal peptide" evidence="2">
    <location>
        <begin position="1"/>
        <end position="20"/>
    </location>
</feature>
<organism evidence="3 4">
    <name type="scientific">Dyadobacter helix</name>
    <dbReference type="NCBI Taxonomy" id="2822344"/>
    <lineage>
        <taxon>Bacteria</taxon>
        <taxon>Pseudomonadati</taxon>
        <taxon>Bacteroidota</taxon>
        <taxon>Cytophagia</taxon>
        <taxon>Cytophagales</taxon>
        <taxon>Spirosomataceae</taxon>
        <taxon>Dyadobacter</taxon>
    </lineage>
</organism>
<protein>
    <recommendedName>
        <fullName evidence="5">Outer membrane protein beta-barrel domain-containing protein</fullName>
    </recommendedName>
</protein>
<evidence type="ECO:0000256" key="1">
    <source>
        <dbReference type="SAM" id="MobiDB-lite"/>
    </source>
</evidence>
<dbReference type="RefSeq" id="WP_215239976.1">
    <property type="nucleotide sequence ID" value="NZ_CAJRAF010000002.1"/>
</dbReference>
<evidence type="ECO:0000256" key="2">
    <source>
        <dbReference type="SAM" id="SignalP"/>
    </source>
</evidence>
<sequence length="402" mass="44142">MSRLSLVLFVLLMSSFYSLAQTPAGKKPATAKPTAAPQKSKAQPAKKPVTPVKTDKLYQLDGTTIIRGTIFKVTEDSVSYYTVGTKRIKKTVAKAKLSKIVYANGTTKIIEQPVVQKEEVVKQEQPAAVIETVEKTEEPVKQDPVLDEIVLKTGDVISGRITSQQKSKVGFRPASDPESGAEQFVTTSKIWKLRYGATAQEVILNPVKEKKEPVAKTQKVKTPKEPKPVRETSSAERIYKPFKVDVTLGYPQMLDSDGDFNWGFVLSVEPKYNITDNIAAGLKIEAAGFVSSEIDYGVSGLLLMSSYMATGEYQFGTKKVRPFVGIAAGLFQPKLYLMADDEETVSVTMDNIFGFAPRAGVQLGHFRIAAEFNLAKDSKNDINYNYFSIKTGATIGGGKKRR</sequence>
<dbReference type="Gene3D" id="2.40.160.20">
    <property type="match status" value="1"/>
</dbReference>
<evidence type="ECO:0000313" key="3">
    <source>
        <dbReference type="EMBL" id="CAG5004948.1"/>
    </source>
</evidence>
<comment type="caution">
    <text evidence="3">The sequence shown here is derived from an EMBL/GenBank/DDBJ whole genome shotgun (WGS) entry which is preliminary data.</text>
</comment>
<dbReference type="Proteomes" id="UP000680038">
    <property type="component" value="Unassembled WGS sequence"/>
</dbReference>
<feature type="compositionally biased region" description="Basic and acidic residues" evidence="1">
    <location>
        <begin position="222"/>
        <end position="233"/>
    </location>
</feature>
<keyword evidence="2" id="KW-0732">Signal</keyword>
<feature type="region of interest" description="Disordered" evidence="1">
    <location>
        <begin position="24"/>
        <end position="50"/>
    </location>
</feature>
<reference evidence="3" key="1">
    <citation type="submission" date="2021-04" db="EMBL/GenBank/DDBJ databases">
        <authorList>
            <person name="Rodrigo-Torres L."/>
            <person name="Arahal R. D."/>
            <person name="Lucena T."/>
        </authorList>
    </citation>
    <scope>NUCLEOTIDE SEQUENCE</scope>
    <source>
        <strain evidence="3">CECT 9275</strain>
    </source>
</reference>
<dbReference type="InterPro" id="IPR011250">
    <property type="entry name" value="OMP/PagP_B-barrel"/>
</dbReference>
<keyword evidence="4" id="KW-1185">Reference proteome</keyword>
<accession>A0A916JE28</accession>
<gene>
    <name evidence="3" type="ORF">DYBT9275_03482</name>
</gene>
<proteinExistence type="predicted"/>
<dbReference type="SUPFAM" id="SSF56925">
    <property type="entry name" value="OMPA-like"/>
    <property type="match status" value="1"/>
</dbReference>
<evidence type="ECO:0000313" key="4">
    <source>
        <dbReference type="Proteomes" id="UP000680038"/>
    </source>
</evidence>
<dbReference type="EMBL" id="CAJRAF010000002">
    <property type="protein sequence ID" value="CAG5004948.1"/>
    <property type="molecule type" value="Genomic_DNA"/>
</dbReference>
<feature type="compositionally biased region" description="Low complexity" evidence="1">
    <location>
        <begin position="24"/>
        <end position="48"/>
    </location>
</feature>
<feature type="chain" id="PRO_5037058355" description="Outer membrane protein beta-barrel domain-containing protein" evidence="2">
    <location>
        <begin position="21"/>
        <end position="402"/>
    </location>
</feature>
<evidence type="ECO:0008006" key="5">
    <source>
        <dbReference type="Google" id="ProtNLM"/>
    </source>
</evidence>
<dbReference type="AlphaFoldDB" id="A0A916JE28"/>
<name>A0A916JE28_9BACT</name>